<reference evidence="2 3" key="1">
    <citation type="submission" date="2021-06" db="EMBL/GenBank/DDBJ databases">
        <authorList>
            <person name="Palmer J.M."/>
        </authorList>
    </citation>
    <scope>NUCLEOTIDE SEQUENCE [LARGE SCALE GENOMIC DNA]</scope>
    <source>
        <strain evidence="2 3">GA_2019</strain>
        <tissue evidence="2">Muscle</tissue>
    </source>
</reference>
<protein>
    <recommendedName>
        <fullName evidence="1">Lipoxygenase domain-containing protein</fullName>
    </recommendedName>
</protein>
<feature type="domain" description="Lipoxygenase" evidence="1">
    <location>
        <begin position="102"/>
        <end position="139"/>
    </location>
</feature>
<evidence type="ECO:0000313" key="3">
    <source>
        <dbReference type="Proteomes" id="UP001476798"/>
    </source>
</evidence>
<comment type="caution">
    <text evidence="2">The sequence shown here is derived from an EMBL/GenBank/DDBJ whole genome shotgun (WGS) entry which is preliminary data.</text>
</comment>
<organism evidence="2 3">
    <name type="scientific">Goodea atripinnis</name>
    <dbReference type="NCBI Taxonomy" id="208336"/>
    <lineage>
        <taxon>Eukaryota</taxon>
        <taxon>Metazoa</taxon>
        <taxon>Chordata</taxon>
        <taxon>Craniata</taxon>
        <taxon>Vertebrata</taxon>
        <taxon>Euteleostomi</taxon>
        <taxon>Actinopterygii</taxon>
        <taxon>Neopterygii</taxon>
        <taxon>Teleostei</taxon>
        <taxon>Neoteleostei</taxon>
        <taxon>Acanthomorphata</taxon>
        <taxon>Ovalentaria</taxon>
        <taxon>Atherinomorphae</taxon>
        <taxon>Cyprinodontiformes</taxon>
        <taxon>Goodeidae</taxon>
        <taxon>Goodea</taxon>
    </lineage>
</organism>
<proteinExistence type="predicted"/>
<dbReference type="Proteomes" id="UP001476798">
    <property type="component" value="Unassembled WGS sequence"/>
</dbReference>
<evidence type="ECO:0000259" key="1">
    <source>
        <dbReference type="PROSITE" id="PS51393"/>
    </source>
</evidence>
<name>A0ABV0NNL8_9TELE</name>
<sequence length="139" mass="16326">MMVFEEEHSLLIDHRKRELELKKSSYQWEITDEKLPHSSHFKDISELPAEIRYSLSKSEEVQYKKRKIYSELRFKGLAGSHKKWKDINDMKKILQSKKTTLSGFPSCFNTVDEVVKFITMVIFRVSVQHAAVNDGQVGY</sequence>
<dbReference type="InterPro" id="IPR013819">
    <property type="entry name" value="LipOase_C"/>
</dbReference>
<keyword evidence="3" id="KW-1185">Reference proteome</keyword>
<dbReference type="Gene3D" id="1.20.245.10">
    <property type="entry name" value="Lipoxygenase-1, Domain 5"/>
    <property type="match status" value="2"/>
</dbReference>
<dbReference type="InterPro" id="IPR036226">
    <property type="entry name" value="LipOase_C_sf"/>
</dbReference>
<accession>A0ABV0NNL8</accession>
<dbReference type="SUPFAM" id="SSF48484">
    <property type="entry name" value="Lipoxigenase"/>
    <property type="match status" value="2"/>
</dbReference>
<dbReference type="EMBL" id="JAHRIO010043495">
    <property type="protein sequence ID" value="MEQ2173004.1"/>
    <property type="molecule type" value="Genomic_DNA"/>
</dbReference>
<evidence type="ECO:0000313" key="2">
    <source>
        <dbReference type="EMBL" id="MEQ2173004.1"/>
    </source>
</evidence>
<dbReference type="PROSITE" id="PS51393">
    <property type="entry name" value="LIPOXYGENASE_3"/>
    <property type="match status" value="1"/>
</dbReference>
<gene>
    <name evidence="2" type="ORF">GOODEAATRI_027194</name>
</gene>